<keyword evidence="3" id="KW-0862">Zinc</keyword>
<organism evidence="6 7">
    <name type="scientific">Paramecium primaurelia</name>
    <dbReference type="NCBI Taxonomy" id="5886"/>
    <lineage>
        <taxon>Eukaryota</taxon>
        <taxon>Sar</taxon>
        <taxon>Alveolata</taxon>
        <taxon>Ciliophora</taxon>
        <taxon>Intramacronucleata</taxon>
        <taxon>Oligohymenophorea</taxon>
        <taxon>Peniculida</taxon>
        <taxon>Parameciidae</taxon>
        <taxon>Paramecium</taxon>
    </lineage>
</organism>
<dbReference type="AlphaFoldDB" id="A0A8S1Q9N3"/>
<dbReference type="Pfam" id="PF13639">
    <property type="entry name" value="zf-RING_2"/>
    <property type="match status" value="1"/>
</dbReference>
<evidence type="ECO:0000256" key="1">
    <source>
        <dbReference type="ARBA" id="ARBA00022723"/>
    </source>
</evidence>
<feature type="domain" description="RING-type" evidence="5">
    <location>
        <begin position="91"/>
        <end position="132"/>
    </location>
</feature>
<accession>A0A8S1Q9N3</accession>
<keyword evidence="7" id="KW-1185">Reference proteome</keyword>
<dbReference type="PANTHER" id="PTHR45798">
    <property type="entry name" value="RING-H2 FINGER PROTEIN ATL61-RELATED-RELATED"/>
    <property type="match status" value="1"/>
</dbReference>
<evidence type="ECO:0000256" key="2">
    <source>
        <dbReference type="ARBA" id="ARBA00022771"/>
    </source>
</evidence>
<evidence type="ECO:0000313" key="6">
    <source>
        <dbReference type="EMBL" id="CAD8112053.1"/>
    </source>
</evidence>
<dbReference type="SMART" id="SM00184">
    <property type="entry name" value="RING"/>
    <property type="match status" value="1"/>
</dbReference>
<name>A0A8S1Q9N3_PARPR</name>
<dbReference type="PROSITE" id="PS50089">
    <property type="entry name" value="ZF_RING_2"/>
    <property type="match status" value="1"/>
</dbReference>
<reference evidence="6" key="1">
    <citation type="submission" date="2021-01" db="EMBL/GenBank/DDBJ databases">
        <authorList>
            <consortium name="Genoscope - CEA"/>
            <person name="William W."/>
        </authorList>
    </citation>
    <scope>NUCLEOTIDE SEQUENCE</scope>
</reference>
<evidence type="ECO:0000259" key="5">
    <source>
        <dbReference type="PROSITE" id="PS50089"/>
    </source>
</evidence>
<dbReference type="OMA" id="DCIKEWV"/>
<dbReference type="InterPro" id="IPR001841">
    <property type="entry name" value="Znf_RING"/>
</dbReference>
<evidence type="ECO:0000256" key="4">
    <source>
        <dbReference type="PROSITE-ProRule" id="PRU00175"/>
    </source>
</evidence>
<dbReference type="GO" id="GO:0008270">
    <property type="term" value="F:zinc ion binding"/>
    <property type="evidence" value="ECO:0007669"/>
    <property type="project" value="UniProtKB-KW"/>
</dbReference>
<dbReference type="InterPro" id="IPR052788">
    <property type="entry name" value="RING-type_E3_ligase_ATL"/>
</dbReference>
<protein>
    <recommendedName>
        <fullName evidence="5">RING-type domain-containing protein</fullName>
    </recommendedName>
</protein>
<dbReference type="Proteomes" id="UP000688137">
    <property type="component" value="Unassembled WGS sequence"/>
</dbReference>
<evidence type="ECO:0000313" key="7">
    <source>
        <dbReference type="Proteomes" id="UP000688137"/>
    </source>
</evidence>
<comment type="caution">
    <text evidence="6">The sequence shown here is derived from an EMBL/GenBank/DDBJ whole genome shotgun (WGS) entry which is preliminary data.</text>
</comment>
<dbReference type="PANTHER" id="PTHR45798:SF97">
    <property type="entry name" value="ALCOHOL-SENSITIVE RING FINGER PROTEIN 1"/>
    <property type="match status" value="1"/>
</dbReference>
<keyword evidence="1" id="KW-0479">Metal-binding</keyword>
<evidence type="ECO:0000256" key="3">
    <source>
        <dbReference type="ARBA" id="ARBA00022833"/>
    </source>
</evidence>
<keyword evidence="2 4" id="KW-0863">Zinc-finger</keyword>
<dbReference type="EMBL" id="CAJJDM010000155">
    <property type="protein sequence ID" value="CAD8112053.1"/>
    <property type="molecule type" value="Genomic_DNA"/>
</dbReference>
<proteinExistence type="predicted"/>
<sequence length="136" mass="16581">MNQREQQQFNNIQERVQEIKKKIQKPQFQQLYSPKYLREGIIQQNLNFMNLKFMPFPQWFTKNIKVIKPKNWFDDIPILVGVDEIKESEICSICLQEINERKLIKILKCNHYFHDDCIKEWVLRKAECPTCRDNIH</sequence>
<gene>
    <name evidence="6" type="ORF">PPRIM_AZ9-3.1.T1500011</name>
</gene>